<dbReference type="Proteomes" id="UP000198287">
    <property type="component" value="Unassembled WGS sequence"/>
</dbReference>
<keyword evidence="1" id="KW-0812">Transmembrane</keyword>
<feature type="transmembrane region" description="Helical" evidence="1">
    <location>
        <begin position="100"/>
        <end position="119"/>
    </location>
</feature>
<evidence type="ECO:0000313" key="3">
    <source>
        <dbReference type="Proteomes" id="UP000198287"/>
    </source>
</evidence>
<accession>A0A226D9N7</accession>
<keyword evidence="1" id="KW-0472">Membrane</keyword>
<reference evidence="2 3" key="1">
    <citation type="submission" date="2015-12" db="EMBL/GenBank/DDBJ databases">
        <title>The genome of Folsomia candida.</title>
        <authorList>
            <person name="Faddeeva A."/>
            <person name="Derks M.F."/>
            <person name="Anvar Y."/>
            <person name="Smit S."/>
            <person name="Van Straalen N."/>
            <person name="Roelofs D."/>
        </authorList>
    </citation>
    <scope>NUCLEOTIDE SEQUENCE [LARGE SCALE GENOMIC DNA]</scope>
    <source>
        <strain evidence="2 3">VU population</strain>
        <tissue evidence="2">Whole body</tissue>
    </source>
</reference>
<dbReference type="EMBL" id="LNIX01000031">
    <property type="protein sequence ID" value="OXA40966.1"/>
    <property type="molecule type" value="Genomic_DNA"/>
</dbReference>
<keyword evidence="3" id="KW-1185">Reference proteome</keyword>
<comment type="caution">
    <text evidence="2">The sequence shown here is derived from an EMBL/GenBank/DDBJ whole genome shotgun (WGS) entry which is preliminary data.</text>
</comment>
<evidence type="ECO:0000256" key="1">
    <source>
        <dbReference type="SAM" id="Phobius"/>
    </source>
</evidence>
<evidence type="ECO:0000313" key="2">
    <source>
        <dbReference type="EMBL" id="OXA40966.1"/>
    </source>
</evidence>
<feature type="transmembrane region" description="Helical" evidence="1">
    <location>
        <begin position="70"/>
        <end position="88"/>
    </location>
</feature>
<organism evidence="2 3">
    <name type="scientific">Folsomia candida</name>
    <name type="common">Springtail</name>
    <dbReference type="NCBI Taxonomy" id="158441"/>
    <lineage>
        <taxon>Eukaryota</taxon>
        <taxon>Metazoa</taxon>
        <taxon>Ecdysozoa</taxon>
        <taxon>Arthropoda</taxon>
        <taxon>Hexapoda</taxon>
        <taxon>Collembola</taxon>
        <taxon>Entomobryomorpha</taxon>
        <taxon>Isotomoidea</taxon>
        <taxon>Isotomidae</taxon>
        <taxon>Proisotominae</taxon>
        <taxon>Folsomia</taxon>
    </lineage>
</organism>
<name>A0A226D9N7_FOLCA</name>
<protein>
    <submittedName>
        <fullName evidence="2">Uncharacterized protein</fullName>
    </submittedName>
</protein>
<gene>
    <name evidence="2" type="ORF">Fcan01_24339</name>
</gene>
<sequence length="120" mass="13362">MSVGNGSESKCSATEVKAEKVKFRMAQKFKIVVLIWEWLSDGGYLEVVIWEWLSDAFFTGKLNMISRTRILVAFLLALLIFQCAIGMSESATWWEATKEVCAYVGPKLVFVGTIMGLVAA</sequence>
<proteinExistence type="predicted"/>
<keyword evidence="1" id="KW-1133">Transmembrane helix</keyword>
<dbReference type="AlphaFoldDB" id="A0A226D9N7"/>
<feature type="transmembrane region" description="Helical" evidence="1">
    <location>
        <begin position="31"/>
        <end position="50"/>
    </location>
</feature>